<protein>
    <recommendedName>
        <fullName evidence="3">Pilus assembly protein CpaE</fullName>
    </recommendedName>
</protein>
<accession>A0ABP9JNJ5</accession>
<gene>
    <name evidence="1" type="ORF">GCM10023258_36070</name>
</gene>
<reference evidence="2" key="1">
    <citation type="journal article" date="2019" name="Int. J. Syst. Evol. Microbiol.">
        <title>The Global Catalogue of Microorganisms (GCM) 10K type strain sequencing project: providing services to taxonomists for standard genome sequencing and annotation.</title>
        <authorList>
            <consortium name="The Broad Institute Genomics Platform"/>
            <consortium name="The Broad Institute Genome Sequencing Center for Infectious Disease"/>
            <person name="Wu L."/>
            <person name="Ma J."/>
        </authorList>
    </citation>
    <scope>NUCLEOTIDE SEQUENCE [LARGE SCALE GENOMIC DNA]</scope>
    <source>
        <strain evidence="2">JCM 17687</strain>
    </source>
</reference>
<evidence type="ECO:0000313" key="2">
    <source>
        <dbReference type="Proteomes" id="UP001500427"/>
    </source>
</evidence>
<proteinExistence type="predicted"/>
<sequence length="146" mass="15649">MLTIELARRLADAGLTWQPASGDRFVVPVDGMEQDVFVISDLTVDVHHFTTGDVIGFNGTTEWALDSVEQDKVVWLPREEQLRDLLADAFVSLEKLDGGYAVTVVTPAGGTARHADIDAERAYARAVVARLEGQTPEAPAGSGAAD</sequence>
<evidence type="ECO:0008006" key="3">
    <source>
        <dbReference type="Google" id="ProtNLM"/>
    </source>
</evidence>
<organism evidence="1 2">
    <name type="scientific">Terrabacter aeriphilus</name>
    <dbReference type="NCBI Taxonomy" id="515662"/>
    <lineage>
        <taxon>Bacteria</taxon>
        <taxon>Bacillati</taxon>
        <taxon>Actinomycetota</taxon>
        <taxon>Actinomycetes</taxon>
        <taxon>Micrococcales</taxon>
        <taxon>Intrasporangiaceae</taxon>
        <taxon>Terrabacter</taxon>
    </lineage>
</organism>
<dbReference type="RefSeq" id="WP_345508909.1">
    <property type="nucleotide sequence ID" value="NZ_BAABIW010000026.1"/>
</dbReference>
<keyword evidence="2" id="KW-1185">Reference proteome</keyword>
<name>A0ABP9JNJ5_9MICO</name>
<dbReference type="EMBL" id="BAABIW010000026">
    <property type="protein sequence ID" value="GAA5034853.1"/>
    <property type="molecule type" value="Genomic_DNA"/>
</dbReference>
<comment type="caution">
    <text evidence="1">The sequence shown here is derived from an EMBL/GenBank/DDBJ whole genome shotgun (WGS) entry which is preliminary data.</text>
</comment>
<evidence type="ECO:0000313" key="1">
    <source>
        <dbReference type="EMBL" id="GAA5034853.1"/>
    </source>
</evidence>
<dbReference type="Proteomes" id="UP001500427">
    <property type="component" value="Unassembled WGS sequence"/>
</dbReference>